<feature type="transmembrane region" description="Helical" evidence="12">
    <location>
        <begin position="16"/>
        <end position="38"/>
    </location>
</feature>
<evidence type="ECO:0000256" key="1">
    <source>
        <dbReference type="ARBA" id="ARBA00004389"/>
    </source>
</evidence>
<dbReference type="VEuPathDB" id="FungiDB:CNBG_1240"/>
<proteinExistence type="predicted"/>
<dbReference type="CDD" id="cd03816">
    <property type="entry name" value="GT33_ALG1-like"/>
    <property type="match status" value="1"/>
</dbReference>
<name>A0A095C484_CRYD2</name>
<keyword evidence="8" id="KW-0256">Endoplasmic reticulum</keyword>
<dbReference type="Gene3D" id="3.40.50.2000">
    <property type="entry name" value="Glycogen Phosphorylase B"/>
    <property type="match status" value="1"/>
</dbReference>
<dbReference type="EMBL" id="CP025761">
    <property type="protein sequence ID" value="KGB75402.1"/>
    <property type="molecule type" value="Genomic_DNA"/>
</dbReference>
<evidence type="ECO:0000313" key="13">
    <source>
        <dbReference type="EMBL" id="KGB75402.1"/>
    </source>
</evidence>
<keyword evidence="5" id="KW-0328">Glycosyltransferase</keyword>
<dbReference type="RefSeq" id="XP_062881351.1">
    <property type="nucleotide sequence ID" value="XM_063025396.1"/>
</dbReference>
<accession>A0A095C484</accession>
<keyword evidence="6" id="KW-0808">Transferase</keyword>
<dbReference type="SUPFAM" id="SSF53756">
    <property type="entry name" value="UDP-Glycosyltransferase/glycogen phosphorylase"/>
    <property type="match status" value="1"/>
</dbReference>
<dbReference type="STRING" id="294750.A0A095C484"/>
<dbReference type="Proteomes" id="UP000029445">
    <property type="component" value="Chromosome 3"/>
</dbReference>
<gene>
    <name evidence="13" type="ORF">CNBG_1240</name>
</gene>
<evidence type="ECO:0000256" key="10">
    <source>
        <dbReference type="ARBA" id="ARBA00023136"/>
    </source>
</evidence>
<evidence type="ECO:0000256" key="11">
    <source>
        <dbReference type="ARBA" id="ARBA00024899"/>
    </source>
</evidence>
<reference evidence="13 14" key="2">
    <citation type="journal article" date="2018" name="Proc. Natl. Acad. Sci.">
        <title>RNAi is a critical determinant of centromere evolution in closely related fungi.</title>
        <authorList>
            <person name="Yadav V."/>
            <person name="Sun S."/>
            <person name="Billmyre R.B."/>
            <person name="Thimmappa B.C."/>
            <person name="Shea T."/>
            <person name="Lintner R."/>
            <person name="Bakkeren G."/>
            <person name="Cuomo C.A."/>
            <person name="Heitman J."/>
            <person name="Sanyal K."/>
        </authorList>
    </citation>
    <scope>NUCLEOTIDE SEQUENCE [LARGE SCALE GENOMIC DNA]</scope>
    <source>
        <strain evidence="13 14">R265</strain>
    </source>
</reference>
<evidence type="ECO:0000256" key="7">
    <source>
        <dbReference type="ARBA" id="ARBA00022692"/>
    </source>
</evidence>
<dbReference type="GO" id="GO:0005789">
    <property type="term" value="C:endoplasmic reticulum membrane"/>
    <property type="evidence" value="ECO:0007669"/>
    <property type="project" value="UniProtKB-SubCell"/>
</dbReference>
<reference evidence="13 14" key="1">
    <citation type="journal article" date="2011" name="MBio">
        <title>Genome variation in Cryptococcus gattii, an emerging pathogen of immunocompetent hosts.</title>
        <authorList>
            <person name="D'Souza C.A."/>
            <person name="Kronstad J.W."/>
            <person name="Taylor G."/>
            <person name="Warren R."/>
            <person name="Yuen M."/>
            <person name="Hu G."/>
            <person name="Jung W.H."/>
            <person name="Sham A."/>
            <person name="Kidd S.E."/>
            <person name="Tangen K."/>
            <person name="Lee N."/>
            <person name="Zeilmaker T."/>
            <person name="Sawkins J."/>
            <person name="McVicker G."/>
            <person name="Shah S."/>
            <person name="Gnerre S."/>
            <person name="Griggs A."/>
            <person name="Zeng Q."/>
            <person name="Bartlett K."/>
            <person name="Li W."/>
            <person name="Wang X."/>
            <person name="Heitman J."/>
            <person name="Stajich J.E."/>
            <person name="Fraser J.A."/>
            <person name="Meyer W."/>
            <person name="Carter D."/>
            <person name="Schein J."/>
            <person name="Krzywinski M."/>
            <person name="Kwon-Chung K.J."/>
            <person name="Varma A."/>
            <person name="Wang J."/>
            <person name="Brunham R."/>
            <person name="Fyfe M."/>
            <person name="Ouellette B.F."/>
            <person name="Siddiqui A."/>
            <person name="Marra M."/>
            <person name="Jones S."/>
            <person name="Holt R."/>
            <person name="Birren B.W."/>
            <person name="Galagan J.E."/>
            <person name="Cuomo C.A."/>
        </authorList>
    </citation>
    <scope>NUCLEOTIDE SEQUENCE [LARGE SCALE GENOMIC DNA]</scope>
    <source>
        <strain evidence="13 14">R265</strain>
    </source>
</reference>
<dbReference type="PANTHER" id="PTHR13036">
    <property type="entry name" value="BETA1,4 MANNOSYLTRANSFERASE"/>
    <property type="match status" value="1"/>
</dbReference>
<evidence type="ECO:0000256" key="6">
    <source>
        <dbReference type="ARBA" id="ARBA00022679"/>
    </source>
</evidence>
<protein>
    <recommendedName>
        <fullName evidence="4">Chitobiosyldiphosphodolichol beta-mannosyltransferase</fullName>
        <ecNumber evidence="3">2.4.1.142</ecNumber>
    </recommendedName>
</protein>
<keyword evidence="10 12" id="KW-0472">Membrane</keyword>
<comment type="subcellular location">
    <subcellularLocation>
        <location evidence="1">Endoplasmic reticulum membrane</location>
        <topology evidence="1">Single-pass membrane protein</topology>
    </subcellularLocation>
</comment>
<evidence type="ECO:0000256" key="5">
    <source>
        <dbReference type="ARBA" id="ARBA00022676"/>
    </source>
</evidence>
<sequence>MEGRYNPFEDPDTIPVYQIFLLFIAFVGPPTILFVLLAKRTATRPFLHRTATVLVLGDIGRSPRMMYHSESLARLHWRTFVVGYAETPPTSALLENPMVHLLGLTEPPKIVGLLPWVLRAPIRIIYQIFSVIHTCIWRIPCNTEILLVQNPPSIPTLALAQFICLATKTKLIIDWHNTGYSILGLRLGKGSRLVKIAKWFESTFGQTAYAHLFVTKALGEFLVREWDLKGRTSVLHDRPPVHFHRTVPMIQHELFSRLLPELEPSLPPPHLETNDPTHTAFTEISSGGVAALKHDRPALIISSTSWTADEDFSLLITALDMYQSAMDSGSPLPKLVVLITGKGALRAPFEKIVKLREASKWKDIAVRCVFVPAQEYPLLLGCADLGVSLHTSSSGMDLPMKVVDMFGCGVPVLAKNFQCIDELVKEGENGKIFFTGQELGEQMIDILSSFPFSEKLDNLKNYFERVRTSKRRATLSPVDVEEDEWSNWDDNWDRVVYNGILNKVRR</sequence>
<evidence type="ECO:0000256" key="2">
    <source>
        <dbReference type="ARBA" id="ARBA00004922"/>
    </source>
</evidence>
<evidence type="ECO:0000256" key="4">
    <source>
        <dbReference type="ARBA" id="ARBA00015841"/>
    </source>
</evidence>
<comment type="function">
    <text evidence="11">Participates in the formation of the lipid-linked precursor oligosaccharide for N-glycosylation. Involved in assembling the dolichol-pyrophosphate-GlcNAc(2)-Man(5) intermediate on the cytoplasmic surface of the ER.</text>
</comment>
<dbReference type="AlphaFoldDB" id="A0A095C484"/>
<dbReference type="KEGG" id="cdeu:CNBG_1240"/>
<evidence type="ECO:0000256" key="12">
    <source>
        <dbReference type="SAM" id="Phobius"/>
    </source>
</evidence>
<keyword evidence="9 12" id="KW-1133">Transmembrane helix</keyword>
<keyword evidence="14" id="KW-1185">Reference proteome</keyword>
<evidence type="ECO:0000256" key="3">
    <source>
        <dbReference type="ARBA" id="ARBA00012611"/>
    </source>
</evidence>
<evidence type="ECO:0000313" key="14">
    <source>
        <dbReference type="Proteomes" id="UP000029445"/>
    </source>
</evidence>
<comment type="pathway">
    <text evidence="2">Protein modification; protein glycosylation.</text>
</comment>
<dbReference type="OMA" id="CKLIIDW"/>
<keyword evidence="7 12" id="KW-0812">Transmembrane</keyword>
<dbReference type="GeneID" id="88177605"/>
<dbReference type="InterPro" id="IPR026051">
    <property type="entry name" value="ALG1-like"/>
</dbReference>
<dbReference type="HOGENOM" id="CLU_012079_1_1_1"/>
<evidence type="ECO:0000256" key="9">
    <source>
        <dbReference type="ARBA" id="ARBA00022989"/>
    </source>
</evidence>
<dbReference type="PANTHER" id="PTHR13036:SF0">
    <property type="entry name" value="CHITOBIOSYLDIPHOSPHODOLICHOL BETA-MANNOSYLTRANSFERASE"/>
    <property type="match status" value="1"/>
</dbReference>
<organism evidence="13 14">
    <name type="scientific">Cryptococcus deuterogattii (strain R265)</name>
    <name type="common">Cryptococcus gattii VGII (strain R265)</name>
    <dbReference type="NCBI Taxonomy" id="294750"/>
    <lineage>
        <taxon>Eukaryota</taxon>
        <taxon>Fungi</taxon>
        <taxon>Dikarya</taxon>
        <taxon>Basidiomycota</taxon>
        <taxon>Agaricomycotina</taxon>
        <taxon>Tremellomycetes</taxon>
        <taxon>Tremellales</taxon>
        <taxon>Cryptococcaceae</taxon>
        <taxon>Cryptococcus</taxon>
        <taxon>Cryptococcus gattii species complex</taxon>
    </lineage>
</organism>
<dbReference type="EC" id="2.4.1.142" evidence="3"/>
<dbReference type="GO" id="GO:0004578">
    <property type="term" value="F:chitobiosyldiphosphodolichol beta-mannosyltransferase activity"/>
    <property type="evidence" value="ECO:0007669"/>
    <property type="project" value="UniProtKB-EC"/>
</dbReference>
<dbReference type="OrthoDB" id="614844at2759"/>
<evidence type="ECO:0000256" key="8">
    <source>
        <dbReference type="ARBA" id="ARBA00022824"/>
    </source>
</evidence>